<evidence type="ECO:0000313" key="7">
    <source>
        <dbReference type="Proteomes" id="UP000235994"/>
    </source>
</evidence>
<dbReference type="Pfam" id="PF02954">
    <property type="entry name" value="HTH_8"/>
    <property type="match status" value="1"/>
</dbReference>
<keyword evidence="2" id="KW-0067">ATP-binding</keyword>
<evidence type="ECO:0000256" key="2">
    <source>
        <dbReference type="ARBA" id="ARBA00022840"/>
    </source>
</evidence>
<keyword evidence="4" id="KW-0804">Transcription</keyword>
<dbReference type="InterPro" id="IPR058031">
    <property type="entry name" value="AAA_lid_NorR"/>
</dbReference>
<dbReference type="PRINTS" id="PR01590">
    <property type="entry name" value="HTHFIS"/>
</dbReference>
<dbReference type="PROSITE" id="PS50045">
    <property type="entry name" value="SIGMA54_INTERACT_4"/>
    <property type="match status" value="1"/>
</dbReference>
<dbReference type="PROSITE" id="PS00688">
    <property type="entry name" value="SIGMA54_INTERACT_3"/>
    <property type="match status" value="1"/>
</dbReference>
<dbReference type="PANTHER" id="PTHR32071">
    <property type="entry name" value="TRANSCRIPTIONAL REGULATORY PROTEIN"/>
    <property type="match status" value="1"/>
</dbReference>
<accession>A0A2N8KHS5</accession>
<dbReference type="Pfam" id="PF25601">
    <property type="entry name" value="AAA_lid_14"/>
    <property type="match status" value="1"/>
</dbReference>
<dbReference type="InterPro" id="IPR002197">
    <property type="entry name" value="HTH_Fis"/>
</dbReference>
<proteinExistence type="predicted"/>
<keyword evidence="3" id="KW-0805">Transcription regulation</keyword>
<dbReference type="Proteomes" id="UP000235994">
    <property type="component" value="Unassembled WGS sequence"/>
</dbReference>
<evidence type="ECO:0000256" key="1">
    <source>
        <dbReference type="ARBA" id="ARBA00022741"/>
    </source>
</evidence>
<evidence type="ECO:0000313" key="6">
    <source>
        <dbReference type="EMBL" id="PND33005.1"/>
    </source>
</evidence>
<dbReference type="InterPro" id="IPR009057">
    <property type="entry name" value="Homeodomain-like_sf"/>
</dbReference>
<reference evidence="6 7" key="1">
    <citation type="submission" date="2018-01" db="EMBL/GenBank/DDBJ databases">
        <title>The draft genome of an aniline degradation strain ANB-1.</title>
        <authorList>
            <person name="Zhang L."/>
            <person name="Jiang J."/>
        </authorList>
    </citation>
    <scope>NUCLEOTIDE SEQUENCE [LARGE SCALE GENOMIC DNA]</scope>
    <source>
        <strain evidence="6 7">ANB-1</strain>
    </source>
</reference>
<dbReference type="EMBL" id="POQS01000004">
    <property type="protein sequence ID" value="PND33005.1"/>
    <property type="molecule type" value="Genomic_DNA"/>
</dbReference>
<dbReference type="Gene3D" id="1.10.8.60">
    <property type="match status" value="1"/>
</dbReference>
<name>A0A2N8KHS5_9BURK</name>
<dbReference type="Gene3D" id="1.10.10.60">
    <property type="entry name" value="Homeodomain-like"/>
    <property type="match status" value="1"/>
</dbReference>
<dbReference type="GO" id="GO:0006355">
    <property type="term" value="P:regulation of DNA-templated transcription"/>
    <property type="evidence" value="ECO:0007669"/>
    <property type="project" value="InterPro"/>
</dbReference>
<evidence type="ECO:0000256" key="3">
    <source>
        <dbReference type="ARBA" id="ARBA00023015"/>
    </source>
</evidence>
<dbReference type="InterPro" id="IPR002078">
    <property type="entry name" value="Sigma_54_int"/>
</dbReference>
<keyword evidence="7" id="KW-1185">Reference proteome</keyword>
<dbReference type="InterPro" id="IPR025944">
    <property type="entry name" value="Sigma_54_int_dom_CS"/>
</dbReference>
<gene>
    <name evidence="6" type="ORF">C1I89_18675</name>
</gene>
<dbReference type="SUPFAM" id="SSF46689">
    <property type="entry name" value="Homeodomain-like"/>
    <property type="match status" value="1"/>
</dbReference>
<dbReference type="GO" id="GO:0043565">
    <property type="term" value="F:sequence-specific DNA binding"/>
    <property type="evidence" value="ECO:0007669"/>
    <property type="project" value="InterPro"/>
</dbReference>
<protein>
    <recommendedName>
        <fullName evidence="5">Sigma-54 factor interaction domain-containing protein</fullName>
    </recommendedName>
</protein>
<evidence type="ECO:0000256" key="4">
    <source>
        <dbReference type="ARBA" id="ARBA00023163"/>
    </source>
</evidence>
<comment type="caution">
    <text evidence="6">The sequence shown here is derived from an EMBL/GenBank/DDBJ whole genome shotgun (WGS) entry which is preliminary data.</text>
</comment>
<keyword evidence="1" id="KW-0547">Nucleotide-binding</keyword>
<evidence type="ECO:0000259" key="5">
    <source>
        <dbReference type="PROSITE" id="PS50045"/>
    </source>
</evidence>
<feature type="domain" description="Sigma-54 factor interaction" evidence="5">
    <location>
        <begin position="1"/>
        <end position="66"/>
    </location>
</feature>
<dbReference type="PANTHER" id="PTHR32071:SF122">
    <property type="entry name" value="SIGMA FACTOR"/>
    <property type="match status" value="1"/>
</dbReference>
<organism evidence="6 7">
    <name type="scientific">Achromobacter pulmonis</name>
    <dbReference type="NCBI Taxonomy" id="1389932"/>
    <lineage>
        <taxon>Bacteria</taxon>
        <taxon>Pseudomonadati</taxon>
        <taxon>Pseudomonadota</taxon>
        <taxon>Betaproteobacteria</taxon>
        <taxon>Burkholderiales</taxon>
        <taxon>Alcaligenaceae</taxon>
        <taxon>Achromobacter</taxon>
    </lineage>
</organism>
<dbReference type="AlphaFoldDB" id="A0A2N8KHS5"/>
<sequence length="134" mass="14292">MNAATLTIPPLREREDLEWLIERLLARHQDESGAPVLSPAALMALKSHAWPGNIRELANAIAVAAALCENGVIEAGDLPDALAPVAAAASPGEAALRSMLARCAGNVSEAARRMGVDRSTVHRQMRRYGLSPRH</sequence>
<dbReference type="GO" id="GO:0005524">
    <property type="term" value="F:ATP binding"/>
    <property type="evidence" value="ECO:0007669"/>
    <property type="project" value="UniProtKB-KW"/>
</dbReference>